<reference evidence="2 3" key="1">
    <citation type="submission" date="2019-06" db="EMBL/GenBank/DDBJ databases">
        <authorList>
            <person name="Jiang L."/>
        </authorList>
    </citation>
    <scope>NUCLEOTIDE SEQUENCE [LARGE SCALE GENOMIC DNA]</scope>
    <source>
        <strain evidence="2 3">YIM 48858</strain>
    </source>
</reference>
<dbReference type="AlphaFoldDB" id="A0A5C4NIC1"/>
<proteinExistence type="predicted"/>
<name>A0A5C4NIC1_9RHOB</name>
<evidence type="ECO:0000256" key="1">
    <source>
        <dbReference type="SAM" id="MobiDB-lite"/>
    </source>
</evidence>
<dbReference type="Proteomes" id="UP000305709">
    <property type="component" value="Unassembled WGS sequence"/>
</dbReference>
<dbReference type="OrthoDB" id="713315at2"/>
<protein>
    <submittedName>
        <fullName evidence="2">Uncharacterized protein</fullName>
    </submittedName>
</protein>
<keyword evidence="3" id="KW-1185">Reference proteome</keyword>
<feature type="region of interest" description="Disordered" evidence="1">
    <location>
        <begin position="171"/>
        <end position="230"/>
    </location>
</feature>
<dbReference type="EMBL" id="VDFV01000001">
    <property type="protein sequence ID" value="TNC74574.1"/>
    <property type="molecule type" value="Genomic_DNA"/>
</dbReference>
<comment type="caution">
    <text evidence="2">The sequence shown here is derived from an EMBL/GenBank/DDBJ whole genome shotgun (WGS) entry which is preliminary data.</text>
</comment>
<organism evidence="2 3">
    <name type="scientific">Rubellimicrobium roseum</name>
    <dbReference type="NCBI Taxonomy" id="687525"/>
    <lineage>
        <taxon>Bacteria</taxon>
        <taxon>Pseudomonadati</taxon>
        <taxon>Pseudomonadota</taxon>
        <taxon>Alphaproteobacteria</taxon>
        <taxon>Rhodobacterales</taxon>
        <taxon>Roseobacteraceae</taxon>
        <taxon>Rubellimicrobium</taxon>
    </lineage>
</organism>
<evidence type="ECO:0000313" key="3">
    <source>
        <dbReference type="Proteomes" id="UP000305709"/>
    </source>
</evidence>
<feature type="region of interest" description="Disordered" evidence="1">
    <location>
        <begin position="1"/>
        <end position="23"/>
    </location>
</feature>
<sequence length="230" mass="24931">MRSPCRSASCAGPATSWSRTPTSRCKPVSGSCSRVGRQRGKPGLVVTLLNLHKPRDRTHHEQFRAFHMSFYRAVEATSVTPFASRALDRALAATLVAGARHVEAGFTHDDAAGTLETHPHALEAVRGALEAKLGLSELTEAERTAVLDRLDALIAAWGEIAAVQTRSGDDFRFGSHAPPQRLLQEPLKPLATDPDPRRAWFAAGRSMRETEPSALLLPRRPDGSAFKATP</sequence>
<gene>
    <name evidence="2" type="ORF">FHG71_00035</name>
</gene>
<accession>A0A5C4NIC1</accession>
<evidence type="ECO:0000313" key="2">
    <source>
        <dbReference type="EMBL" id="TNC74574.1"/>
    </source>
</evidence>